<evidence type="ECO:0000313" key="2">
    <source>
        <dbReference type="Proteomes" id="UP000786811"/>
    </source>
</evidence>
<keyword evidence="2" id="KW-1185">Reference proteome</keyword>
<reference evidence="1" key="1">
    <citation type="submission" date="2021-04" db="EMBL/GenBank/DDBJ databases">
        <authorList>
            <person name="Chebbi M.A.C M."/>
        </authorList>
    </citation>
    <scope>NUCLEOTIDE SEQUENCE</scope>
</reference>
<comment type="caution">
    <text evidence="1">The sequence shown here is derived from an EMBL/GenBank/DDBJ whole genome shotgun (WGS) entry which is preliminary data.</text>
</comment>
<name>A0A8J2EH91_COTCN</name>
<sequence length="101" mass="11397">IIKQSNIKKFERLCNIGSQQSDKERKLSTCVFNFTDVQLLKEVEGILTLEPGFGIPLTPRQVPVEVLIKDLENGLRFVDIAGSDLKAVKEEQSNIRSKKEP</sequence>
<dbReference type="AlphaFoldDB" id="A0A8J2EH91"/>
<dbReference type="EMBL" id="CAJNRD030000028">
    <property type="protein sequence ID" value="CAG5070372.1"/>
    <property type="molecule type" value="Genomic_DNA"/>
</dbReference>
<evidence type="ECO:0000313" key="1">
    <source>
        <dbReference type="EMBL" id="CAG5070372.1"/>
    </source>
</evidence>
<accession>A0A8J2EH91</accession>
<proteinExistence type="predicted"/>
<organism evidence="1 2">
    <name type="scientific">Cotesia congregata</name>
    <name type="common">Parasitoid wasp</name>
    <name type="synonym">Apanteles congregatus</name>
    <dbReference type="NCBI Taxonomy" id="51543"/>
    <lineage>
        <taxon>Eukaryota</taxon>
        <taxon>Metazoa</taxon>
        <taxon>Ecdysozoa</taxon>
        <taxon>Arthropoda</taxon>
        <taxon>Hexapoda</taxon>
        <taxon>Insecta</taxon>
        <taxon>Pterygota</taxon>
        <taxon>Neoptera</taxon>
        <taxon>Endopterygota</taxon>
        <taxon>Hymenoptera</taxon>
        <taxon>Apocrita</taxon>
        <taxon>Ichneumonoidea</taxon>
        <taxon>Braconidae</taxon>
        <taxon>Microgastrinae</taxon>
        <taxon>Cotesia</taxon>
    </lineage>
</organism>
<protein>
    <submittedName>
        <fullName evidence="1">Uncharacterized protein</fullName>
    </submittedName>
</protein>
<gene>
    <name evidence="1" type="ORF">HICCMSTLAB_LOCUS3</name>
</gene>
<dbReference type="Proteomes" id="UP000786811">
    <property type="component" value="Unassembled WGS sequence"/>
</dbReference>
<feature type="non-terminal residue" evidence="1">
    <location>
        <position position="101"/>
    </location>
</feature>